<evidence type="ECO:0000256" key="11">
    <source>
        <dbReference type="ARBA" id="ARBA00023201"/>
    </source>
</evidence>
<feature type="transmembrane region" description="Helical" evidence="14">
    <location>
        <begin position="391"/>
        <end position="410"/>
    </location>
</feature>
<evidence type="ECO:0000256" key="8">
    <source>
        <dbReference type="ARBA" id="ARBA00023053"/>
    </source>
</evidence>
<comment type="similarity">
    <text evidence="2 13">Belongs to the sodium:solute symporter (SSF) (TC 2.A.21) family.</text>
</comment>
<proteinExistence type="inferred from homology"/>
<dbReference type="Proteomes" id="UP000023541">
    <property type="component" value="Unassembled WGS sequence"/>
</dbReference>
<evidence type="ECO:0000256" key="10">
    <source>
        <dbReference type="ARBA" id="ARBA00023136"/>
    </source>
</evidence>
<feature type="transmembrane region" description="Helical" evidence="14">
    <location>
        <begin position="150"/>
        <end position="169"/>
    </location>
</feature>
<feature type="transmembrane region" description="Helical" evidence="14">
    <location>
        <begin position="6"/>
        <end position="22"/>
    </location>
</feature>
<feature type="transmembrane region" description="Helical" evidence="14">
    <location>
        <begin position="123"/>
        <end position="144"/>
    </location>
</feature>
<dbReference type="STRING" id="1317122.ATO12_00505"/>
<keyword evidence="4" id="KW-1003">Cell membrane</keyword>
<evidence type="ECO:0000256" key="5">
    <source>
        <dbReference type="ARBA" id="ARBA00022692"/>
    </source>
</evidence>
<evidence type="ECO:0000256" key="13">
    <source>
        <dbReference type="RuleBase" id="RU362091"/>
    </source>
</evidence>
<comment type="subcellular location">
    <subcellularLocation>
        <location evidence="1">Cell membrane</location>
        <topology evidence="1">Multi-pass membrane protein</topology>
    </subcellularLocation>
</comment>
<dbReference type="InterPro" id="IPR038377">
    <property type="entry name" value="Na/Glc_symporter_sf"/>
</dbReference>
<dbReference type="OrthoDB" id="9814523at2"/>
<name>A0A023BZ68_9FLAO</name>
<keyword evidence="3" id="KW-0813">Transport</keyword>
<dbReference type="EMBL" id="AQRA01000001">
    <property type="protein sequence ID" value="EZH75290.1"/>
    <property type="molecule type" value="Genomic_DNA"/>
</dbReference>
<keyword evidence="6" id="KW-0769">Symport</keyword>
<dbReference type="PANTHER" id="PTHR48086:SF3">
    <property type="entry name" value="SODIUM_PROLINE SYMPORTER"/>
    <property type="match status" value="1"/>
</dbReference>
<dbReference type="Gene3D" id="1.20.1730.10">
    <property type="entry name" value="Sodium/glucose cotransporter"/>
    <property type="match status" value="1"/>
</dbReference>
<evidence type="ECO:0000256" key="9">
    <source>
        <dbReference type="ARBA" id="ARBA00023065"/>
    </source>
</evidence>
<dbReference type="InterPro" id="IPR050277">
    <property type="entry name" value="Sodium:Solute_Symporter"/>
</dbReference>
<feature type="transmembrane region" description="Helical" evidence="14">
    <location>
        <begin position="176"/>
        <end position="195"/>
    </location>
</feature>
<evidence type="ECO:0000256" key="12">
    <source>
        <dbReference type="ARBA" id="ARBA00033708"/>
    </source>
</evidence>
<dbReference type="PROSITE" id="PS50283">
    <property type="entry name" value="NA_SOLUT_SYMP_3"/>
    <property type="match status" value="1"/>
</dbReference>
<evidence type="ECO:0000313" key="16">
    <source>
        <dbReference type="Proteomes" id="UP000023541"/>
    </source>
</evidence>
<keyword evidence="5 14" id="KW-0812">Transmembrane</keyword>
<feature type="transmembrane region" description="Helical" evidence="14">
    <location>
        <begin position="43"/>
        <end position="62"/>
    </location>
</feature>
<evidence type="ECO:0000256" key="2">
    <source>
        <dbReference type="ARBA" id="ARBA00006434"/>
    </source>
</evidence>
<reference evidence="15 16" key="1">
    <citation type="submission" date="2014-04" db="EMBL/GenBank/DDBJ databases">
        <title>Aquimarina sp. 22II-S11-z7 Genome Sequencing.</title>
        <authorList>
            <person name="Lai Q."/>
        </authorList>
    </citation>
    <scope>NUCLEOTIDE SEQUENCE [LARGE SCALE GENOMIC DNA]</scope>
    <source>
        <strain evidence="15 16">22II-S11-z7</strain>
    </source>
</reference>
<comment type="caution">
    <text evidence="15">The sequence shown here is derived from an EMBL/GenBank/DDBJ whole genome shotgun (WGS) entry which is preliminary data.</text>
</comment>
<sequence length="438" mass="47810">MEIYLYLSTYIILIIGLSIYISRSSSSEDFLIGGRNKSAYAILFSKFAGAIGVSTLITYTGYAYKFGWGLFAMSLGSVIGYFLFAFWAAPKIKKLSKQGKFYTQGDLPAFVTNNKNTATVTNFITIAVQFFWILLSLAGGAKIIAFFEILPYETALLITAIVVMVYVLFSGFKAVIITDIFQAVIIIAFLCILIYGMFDSKDFGMILSSTTGNNVTIGSVVGLVLYGGLSVFGLADRYQLCYAAKDEKSLKRGLSLAIIPVLCIVFLLLIIGLYTYIQNPNLDPDTVFVYAMQNFIAQSWLPLLLVLFFAGLMSTADTSIFAVASHIVSATKEEQKVKSLRYATIITVIVAFIVALFWRSIVDITIVGAALRMTLSIAMIYVILQKRNSGRFLASALGGLLGLIIGILVFGPTPTIAITVLLGSLLGLIYRSKAPKEV</sequence>
<feature type="transmembrane region" description="Helical" evidence="14">
    <location>
        <begin position="256"/>
        <end position="277"/>
    </location>
</feature>
<dbReference type="AlphaFoldDB" id="A0A023BZ68"/>
<evidence type="ECO:0000256" key="7">
    <source>
        <dbReference type="ARBA" id="ARBA00022989"/>
    </source>
</evidence>
<dbReference type="GO" id="GO:0006814">
    <property type="term" value="P:sodium ion transport"/>
    <property type="evidence" value="ECO:0007669"/>
    <property type="project" value="UniProtKB-KW"/>
</dbReference>
<dbReference type="RefSeq" id="WP_034237646.1">
    <property type="nucleotide sequence ID" value="NZ_AQRA01000001.1"/>
</dbReference>
<evidence type="ECO:0000256" key="1">
    <source>
        <dbReference type="ARBA" id="ARBA00004651"/>
    </source>
</evidence>
<evidence type="ECO:0008006" key="17">
    <source>
        <dbReference type="Google" id="ProtNLM"/>
    </source>
</evidence>
<keyword evidence="10 14" id="KW-0472">Membrane</keyword>
<organism evidence="15 16">
    <name type="scientific">Aquimarina atlantica</name>
    <dbReference type="NCBI Taxonomy" id="1317122"/>
    <lineage>
        <taxon>Bacteria</taxon>
        <taxon>Pseudomonadati</taxon>
        <taxon>Bacteroidota</taxon>
        <taxon>Flavobacteriia</taxon>
        <taxon>Flavobacteriales</taxon>
        <taxon>Flavobacteriaceae</taxon>
        <taxon>Aquimarina</taxon>
    </lineage>
</organism>
<evidence type="ECO:0000256" key="6">
    <source>
        <dbReference type="ARBA" id="ARBA00022847"/>
    </source>
</evidence>
<evidence type="ECO:0000313" key="15">
    <source>
        <dbReference type="EMBL" id="EZH75290.1"/>
    </source>
</evidence>
<dbReference type="InterPro" id="IPR001734">
    <property type="entry name" value="Na/solute_symporter"/>
</dbReference>
<keyword evidence="9" id="KW-0406">Ion transport</keyword>
<keyword evidence="16" id="KW-1185">Reference proteome</keyword>
<accession>A0A023BZ68</accession>
<dbReference type="PANTHER" id="PTHR48086">
    <property type="entry name" value="SODIUM/PROLINE SYMPORTER-RELATED"/>
    <property type="match status" value="1"/>
</dbReference>
<evidence type="ECO:0000256" key="3">
    <source>
        <dbReference type="ARBA" id="ARBA00022448"/>
    </source>
</evidence>
<gene>
    <name evidence="15" type="ORF">ATO12_00505</name>
</gene>
<keyword evidence="11" id="KW-0739">Sodium transport</keyword>
<feature type="transmembrane region" description="Helical" evidence="14">
    <location>
        <begin position="340"/>
        <end position="358"/>
    </location>
</feature>
<dbReference type="GO" id="GO:0005886">
    <property type="term" value="C:plasma membrane"/>
    <property type="evidence" value="ECO:0007669"/>
    <property type="project" value="UniProtKB-SubCell"/>
</dbReference>
<dbReference type="Pfam" id="PF00474">
    <property type="entry name" value="SSF"/>
    <property type="match status" value="1"/>
</dbReference>
<keyword evidence="7 14" id="KW-1133">Transmembrane helix</keyword>
<dbReference type="eggNOG" id="COG0591">
    <property type="taxonomic scope" value="Bacteria"/>
</dbReference>
<feature type="transmembrane region" description="Helical" evidence="14">
    <location>
        <begin position="215"/>
        <end position="235"/>
    </location>
</feature>
<evidence type="ECO:0000256" key="14">
    <source>
        <dbReference type="SAM" id="Phobius"/>
    </source>
</evidence>
<comment type="catalytic activity">
    <reaction evidence="12">
        <text>L-proline(in) + Na(+)(in) = L-proline(out) + Na(+)(out)</text>
        <dbReference type="Rhea" id="RHEA:28967"/>
        <dbReference type="ChEBI" id="CHEBI:29101"/>
        <dbReference type="ChEBI" id="CHEBI:60039"/>
    </reaction>
</comment>
<dbReference type="GO" id="GO:0015293">
    <property type="term" value="F:symporter activity"/>
    <property type="evidence" value="ECO:0007669"/>
    <property type="project" value="UniProtKB-KW"/>
</dbReference>
<protein>
    <recommendedName>
        <fullName evidence="17">Sodium:solute symporter</fullName>
    </recommendedName>
</protein>
<feature type="transmembrane region" description="Helical" evidence="14">
    <location>
        <begin position="68"/>
        <end position="89"/>
    </location>
</feature>
<evidence type="ECO:0000256" key="4">
    <source>
        <dbReference type="ARBA" id="ARBA00022475"/>
    </source>
</evidence>
<feature type="transmembrane region" description="Helical" evidence="14">
    <location>
        <begin position="364"/>
        <end position="384"/>
    </location>
</feature>
<keyword evidence="8" id="KW-0915">Sodium</keyword>